<organism evidence="2 3">
    <name type="scientific">Paenibacillus larvae subsp. pulvifaciens</name>
    <dbReference type="NCBI Taxonomy" id="1477"/>
    <lineage>
        <taxon>Bacteria</taxon>
        <taxon>Bacillati</taxon>
        <taxon>Bacillota</taxon>
        <taxon>Bacilli</taxon>
        <taxon>Bacillales</taxon>
        <taxon>Paenibacillaceae</taxon>
        <taxon>Paenibacillus</taxon>
    </lineage>
</organism>
<proteinExistence type="predicted"/>
<sequence>MEIKVRFISFFVIQLNKEEAQGKGCKHYQTLDSNTYPGSSLQMFLDGEFARIVKRKVERNPRTEQVPTKIGRFIVEPGYELDTNPNYNLFYRLQQAVTLEQFLDNSEALAQAYMNTSAVRGGALIIVNATLPKVTDIPFVFILKCDFEPKIARITDEASLLHEVEMAINAKNMKSIQYPYLTEEGFLEDWEVKIHQSSHARYFEDFLKFVEYERTMPEIMQDQMMTIVQHHFEEYWQGDESQRQQEEHEFELWAASEKRELQEKWSEEQVMEASQQLIQQKPDLHLQFKLDQLNVKGKLEDFGKNIHFAKLGDRYVVLLEGNDLQFDHHLSPVELLKPDKIEEVLNRVKNRIDNYSVD</sequence>
<reference evidence="2 3" key="1">
    <citation type="submission" date="2017-03" db="EMBL/GenBank/DDBJ databases">
        <title>Paenibacillus larvae genome sequencing.</title>
        <authorList>
            <person name="Dingman D.W."/>
        </authorList>
    </citation>
    <scope>NUCLEOTIDE SEQUENCE [LARGE SCALE GENOMIC DNA]</scope>
    <source>
        <strain evidence="2 3">SAG 10367</strain>
    </source>
</reference>
<dbReference type="Pfam" id="PF13037">
    <property type="entry name" value="DUF3898"/>
    <property type="match status" value="1"/>
</dbReference>
<dbReference type="Proteomes" id="UP000192727">
    <property type="component" value="Chromosome"/>
</dbReference>
<dbReference type="Pfam" id="PF13039">
    <property type="entry name" value="DUF3900"/>
    <property type="match status" value="1"/>
</dbReference>
<dbReference type="InterPro" id="IPR025012">
    <property type="entry name" value="DUF3898"/>
</dbReference>
<protein>
    <recommendedName>
        <fullName evidence="1">DUF3898 domain-containing protein</fullName>
    </recommendedName>
</protein>
<name>A0A1V0UNI9_9BACL</name>
<evidence type="ECO:0000259" key="1">
    <source>
        <dbReference type="Pfam" id="PF13037"/>
    </source>
</evidence>
<gene>
    <name evidence="2" type="ORF">B7C51_01335</name>
</gene>
<accession>A0A1V0UNI9</accession>
<evidence type="ECO:0000313" key="2">
    <source>
        <dbReference type="EMBL" id="ARF66744.1"/>
    </source>
</evidence>
<dbReference type="EMBL" id="CP020557">
    <property type="protein sequence ID" value="ARF66744.1"/>
    <property type="molecule type" value="Genomic_DNA"/>
</dbReference>
<feature type="domain" description="DUF3898" evidence="1">
    <location>
        <begin position="260"/>
        <end position="349"/>
    </location>
</feature>
<dbReference type="InterPro" id="IPR025006">
    <property type="entry name" value="DUF3900"/>
</dbReference>
<dbReference type="AlphaFoldDB" id="A0A1V0UNI9"/>
<dbReference type="RefSeq" id="WP_083038278.1">
    <property type="nucleotide sequence ID" value="NZ_CP020557.1"/>
</dbReference>
<evidence type="ECO:0000313" key="3">
    <source>
        <dbReference type="Proteomes" id="UP000192727"/>
    </source>
</evidence>